<keyword evidence="5" id="KW-1185">Reference proteome</keyword>
<feature type="domain" description="C2H2-type" evidence="3">
    <location>
        <begin position="31"/>
        <end position="58"/>
    </location>
</feature>
<reference evidence="4" key="1">
    <citation type="submission" date="2020-10" db="EMBL/GenBank/DDBJ databases">
        <authorList>
            <person name="Han B."/>
            <person name="Lu T."/>
            <person name="Zhao Q."/>
            <person name="Huang X."/>
            <person name="Zhao Y."/>
        </authorList>
    </citation>
    <scope>NUCLEOTIDE SEQUENCE</scope>
</reference>
<sequence>MESSRGVAPPASSDDASGGGLVDDKGGARLFPCLFCNKTFLKSQALGGHQNAHKKERVVGSLDPYASSYSYAAGIELEALAASGSAPSATSSTLAAGSPHCSGGAVAGGACSRSREVPQWAAAAAALRSEMVGRWSDAQHAPAHQLDRGDSVVGVDVLKWTRSRSALAPVEASNSKGAMEEPDLELRL</sequence>
<dbReference type="PANTHER" id="PTHR45730:SF101">
    <property type="entry name" value="C2H2-TYPE DOMAIN-CONTAINING PROTEIN"/>
    <property type="match status" value="1"/>
</dbReference>
<dbReference type="GO" id="GO:0003700">
    <property type="term" value="F:DNA-binding transcription factor activity"/>
    <property type="evidence" value="ECO:0007669"/>
    <property type="project" value="InterPro"/>
</dbReference>
<proteinExistence type="predicted"/>
<evidence type="ECO:0000313" key="4">
    <source>
        <dbReference type="EMBL" id="CAD6226748.1"/>
    </source>
</evidence>
<dbReference type="GO" id="GO:0008270">
    <property type="term" value="F:zinc ion binding"/>
    <property type="evidence" value="ECO:0007669"/>
    <property type="project" value="UniProtKB-KW"/>
</dbReference>
<dbReference type="AlphaFoldDB" id="A0A811NSC6"/>
<organism evidence="4 5">
    <name type="scientific">Miscanthus lutarioriparius</name>
    <dbReference type="NCBI Taxonomy" id="422564"/>
    <lineage>
        <taxon>Eukaryota</taxon>
        <taxon>Viridiplantae</taxon>
        <taxon>Streptophyta</taxon>
        <taxon>Embryophyta</taxon>
        <taxon>Tracheophyta</taxon>
        <taxon>Spermatophyta</taxon>
        <taxon>Magnoliopsida</taxon>
        <taxon>Liliopsida</taxon>
        <taxon>Poales</taxon>
        <taxon>Poaceae</taxon>
        <taxon>PACMAD clade</taxon>
        <taxon>Panicoideae</taxon>
        <taxon>Andropogonodae</taxon>
        <taxon>Andropogoneae</taxon>
        <taxon>Saccharinae</taxon>
        <taxon>Miscanthus</taxon>
    </lineage>
</organism>
<dbReference type="Proteomes" id="UP000604825">
    <property type="component" value="Unassembled WGS sequence"/>
</dbReference>
<accession>A0A811NSC6</accession>
<dbReference type="EMBL" id="CAJGYO010000004">
    <property type="protein sequence ID" value="CAD6226748.1"/>
    <property type="molecule type" value="Genomic_DNA"/>
</dbReference>
<comment type="caution">
    <text evidence="4">The sequence shown here is derived from an EMBL/GenBank/DDBJ whole genome shotgun (WGS) entry which is preliminary data.</text>
</comment>
<dbReference type="PANTHER" id="PTHR45730">
    <property type="entry name" value="ZINC FINGER PROTEIN JAGGED"/>
    <property type="match status" value="1"/>
</dbReference>
<keyword evidence="1" id="KW-0862">Zinc</keyword>
<evidence type="ECO:0000256" key="1">
    <source>
        <dbReference type="PROSITE-ProRule" id="PRU00042"/>
    </source>
</evidence>
<feature type="region of interest" description="Disordered" evidence="2">
    <location>
        <begin position="169"/>
        <end position="188"/>
    </location>
</feature>
<protein>
    <recommendedName>
        <fullName evidence="3">C2H2-type domain-containing protein</fullName>
    </recommendedName>
</protein>
<feature type="region of interest" description="Disordered" evidence="2">
    <location>
        <begin position="1"/>
        <end position="21"/>
    </location>
</feature>
<dbReference type="OrthoDB" id="692117at2759"/>
<dbReference type="InterPro" id="IPR045320">
    <property type="entry name" value="JAGGED/SL1-like"/>
</dbReference>
<gene>
    <name evidence="4" type="ORF">NCGR_LOCUS18483</name>
</gene>
<dbReference type="PROSITE" id="PS00028">
    <property type="entry name" value="ZINC_FINGER_C2H2_1"/>
    <property type="match status" value="1"/>
</dbReference>
<evidence type="ECO:0000259" key="3">
    <source>
        <dbReference type="PROSITE" id="PS50157"/>
    </source>
</evidence>
<evidence type="ECO:0000313" key="5">
    <source>
        <dbReference type="Proteomes" id="UP000604825"/>
    </source>
</evidence>
<keyword evidence="1" id="KW-0479">Metal-binding</keyword>
<dbReference type="SUPFAM" id="SSF57667">
    <property type="entry name" value="beta-beta-alpha zinc fingers"/>
    <property type="match status" value="1"/>
</dbReference>
<dbReference type="InterPro" id="IPR036236">
    <property type="entry name" value="Znf_C2H2_sf"/>
</dbReference>
<evidence type="ECO:0000256" key="2">
    <source>
        <dbReference type="SAM" id="MobiDB-lite"/>
    </source>
</evidence>
<dbReference type="PROSITE" id="PS50157">
    <property type="entry name" value="ZINC_FINGER_C2H2_2"/>
    <property type="match status" value="1"/>
</dbReference>
<name>A0A811NSC6_9POAL</name>
<keyword evidence="1" id="KW-0863">Zinc-finger</keyword>
<dbReference type="InterPro" id="IPR013087">
    <property type="entry name" value="Znf_C2H2_type"/>
</dbReference>